<dbReference type="SMART" id="SM00110">
    <property type="entry name" value="C1Q"/>
    <property type="match status" value="1"/>
</dbReference>
<name>A0ABM0MS47_SACKO</name>
<dbReference type="PROSITE" id="PS50871">
    <property type="entry name" value="C1Q"/>
    <property type="match status" value="1"/>
</dbReference>
<feature type="signal peptide" evidence="5">
    <location>
        <begin position="1"/>
        <end position="23"/>
    </location>
</feature>
<accession>A0ABM0MS47</accession>
<keyword evidence="7" id="KW-1185">Reference proteome</keyword>
<feature type="chain" id="PRO_5047121570" evidence="5">
    <location>
        <begin position="24"/>
        <end position="310"/>
    </location>
</feature>
<dbReference type="InterPro" id="IPR008983">
    <property type="entry name" value="Tumour_necrosis_fac-like_dom"/>
</dbReference>
<dbReference type="SUPFAM" id="SSF49842">
    <property type="entry name" value="TNF-like"/>
    <property type="match status" value="1"/>
</dbReference>
<keyword evidence="4" id="KW-0175">Coiled coil</keyword>
<dbReference type="InterPro" id="IPR001073">
    <property type="entry name" value="C1q_dom"/>
</dbReference>
<dbReference type="PANTHER" id="PTHR22923:SF62">
    <property type="entry name" value="CVP18"/>
    <property type="match status" value="1"/>
</dbReference>
<evidence type="ECO:0000256" key="1">
    <source>
        <dbReference type="ARBA" id="ARBA00004613"/>
    </source>
</evidence>
<protein>
    <submittedName>
        <fullName evidence="8">Uncharacterized protein LOC102807705</fullName>
    </submittedName>
</protein>
<organism evidence="7 8">
    <name type="scientific">Saccoglossus kowalevskii</name>
    <name type="common">Acorn worm</name>
    <dbReference type="NCBI Taxonomy" id="10224"/>
    <lineage>
        <taxon>Eukaryota</taxon>
        <taxon>Metazoa</taxon>
        <taxon>Hemichordata</taxon>
        <taxon>Enteropneusta</taxon>
        <taxon>Harrimaniidae</taxon>
        <taxon>Saccoglossus</taxon>
    </lineage>
</organism>
<evidence type="ECO:0000256" key="3">
    <source>
        <dbReference type="ARBA" id="ARBA00022729"/>
    </source>
</evidence>
<dbReference type="PANTHER" id="PTHR22923">
    <property type="entry name" value="CEREBELLIN-RELATED"/>
    <property type="match status" value="1"/>
</dbReference>
<evidence type="ECO:0000313" key="8">
    <source>
        <dbReference type="RefSeq" id="XP_006822838.1"/>
    </source>
</evidence>
<proteinExistence type="predicted"/>
<feature type="coiled-coil region" evidence="4">
    <location>
        <begin position="126"/>
        <end position="153"/>
    </location>
</feature>
<feature type="domain" description="C1q" evidence="6">
    <location>
        <begin position="171"/>
        <end position="305"/>
    </location>
</feature>
<keyword evidence="2" id="KW-0964">Secreted</keyword>
<evidence type="ECO:0000256" key="5">
    <source>
        <dbReference type="SAM" id="SignalP"/>
    </source>
</evidence>
<dbReference type="RefSeq" id="XP_006822838.1">
    <property type="nucleotide sequence ID" value="XM_006822775.1"/>
</dbReference>
<dbReference type="PRINTS" id="PR00007">
    <property type="entry name" value="COMPLEMNTC1Q"/>
</dbReference>
<evidence type="ECO:0000313" key="7">
    <source>
        <dbReference type="Proteomes" id="UP000694865"/>
    </source>
</evidence>
<gene>
    <name evidence="8" type="primary">LOC102807705</name>
</gene>
<evidence type="ECO:0000256" key="4">
    <source>
        <dbReference type="SAM" id="Coils"/>
    </source>
</evidence>
<dbReference type="Pfam" id="PF00386">
    <property type="entry name" value="C1q"/>
    <property type="match status" value="1"/>
</dbReference>
<dbReference type="GeneID" id="102807705"/>
<reference evidence="8" key="1">
    <citation type="submission" date="2025-08" db="UniProtKB">
        <authorList>
            <consortium name="RefSeq"/>
        </authorList>
    </citation>
    <scope>IDENTIFICATION</scope>
    <source>
        <tissue evidence="8">Testes</tissue>
    </source>
</reference>
<sequence length="310" mass="35146">MAHIRLFAFVVIVTCSSLPGILGNATFSEHSEHPDSVPVEFTFPLQETINQNNELVTIVTELVEISKSLKERVLKLEQDRHTLDSRIADQDIKMKVLRRSSHRGEKQLRKEVSSMKAKNRLWRKALKKEKRDNELLSQANRQLMEELDVTRRTFNISQAENKYGNIDRLSPGLGFSAFSVSSEHSQQANSSSFVVVTYDHTYLNTGEMNITTGVFTCRVSGVYQFGFSVYVAPEQRAFVRMLRNQNMETGIYSTYGDLVQSQSLLLLLNIDDTVYLDIGMNDGFAIGGNRFTTFHGHLVAQNITISQNEP</sequence>
<dbReference type="Gene3D" id="2.60.120.40">
    <property type="match status" value="1"/>
</dbReference>
<dbReference type="Proteomes" id="UP000694865">
    <property type="component" value="Unplaced"/>
</dbReference>
<evidence type="ECO:0000259" key="6">
    <source>
        <dbReference type="PROSITE" id="PS50871"/>
    </source>
</evidence>
<keyword evidence="3 5" id="KW-0732">Signal</keyword>
<evidence type="ECO:0000256" key="2">
    <source>
        <dbReference type="ARBA" id="ARBA00022525"/>
    </source>
</evidence>
<comment type="subcellular location">
    <subcellularLocation>
        <location evidence="1">Secreted</location>
    </subcellularLocation>
</comment>
<dbReference type="InterPro" id="IPR050822">
    <property type="entry name" value="Cerebellin_Synaptic_Org"/>
</dbReference>